<dbReference type="EnsemblPlants" id="AET7Gv20890100.2">
    <property type="protein sequence ID" value="AET7Gv20890100.2"/>
    <property type="gene ID" value="AET7Gv20890100"/>
</dbReference>
<accession>A0A453SC08</accession>
<reference evidence="3" key="2">
    <citation type="journal article" date="2017" name="Nat. Plants">
        <title>The Aegilops tauschii genome reveals multiple impacts of transposons.</title>
        <authorList>
            <person name="Zhao G."/>
            <person name="Zou C."/>
            <person name="Li K."/>
            <person name="Wang K."/>
            <person name="Li T."/>
            <person name="Gao L."/>
            <person name="Zhang X."/>
            <person name="Wang H."/>
            <person name="Yang Z."/>
            <person name="Liu X."/>
            <person name="Jiang W."/>
            <person name="Mao L."/>
            <person name="Kong X."/>
            <person name="Jiao Y."/>
            <person name="Jia J."/>
        </authorList>
    </citation>
    <scope>NUCLEOTIDE SEQUENCE [LARGE SCALE GENOMIC DNA]</scope>
    <source>
        <strain evidence="3">cv. AL8/78</strain>
    </source>
</reference>
<dbReference type="Proteomes" id="UP000015105">
    <property type="component" value="Chromosome 7D"/>
</dbReference>
<evidence type="ECO:0000256" key="1">
    <source>
        <dbReference type="SAM" id="MobiDB-lite"/>
    </source>
</evidence>
<organism evidence="2 3">
    <name type="scientific">Aegilops tauschii subsp. strangulata</name>
    <name type="common">Goatgrass</name>
    <dbReference type="NCBI Taxonomy" id="200361"/>
    <lineage>
        <taxon>Eukaryota</taxon>
        <taxon>Viridiplantae</taxon>
        <taxon>Streptophyta</taxon>
        <taxon>Embryophyta</taxon>
        <taxon>Tracheophyta</taxon>
        <taxon>Spermatophyta</taxon>
        <taxon>Magnoliopsida</taxon>
        <taxon>Liliopsida</taxon>
        <taxon>Poales</taxon>
        <taxon>Poaceae</taxon>
        <taxon>BOP clade</taxon>
        <taxon>Pooideae</taxon>
        <taxon>Triticodae</taxon>
        <taxon>Triticeae</taxon>
        <taxon>Triticinae</taxon>
        <taxon>Aegilops</taxon>
    </lineage>
</organism>
<name>A0A453SC08_AEGTS</name>
<evidence type="ECO:0000313" key="3">
    <source>
        <dbReference type="Proteomes" id="UP000015105"/>
    </source>
</evidence>
<reference evidence="2" key="3">
    <citation type="journal article" date="2017" name="Nature">
        <title>Genome sequence of the progenitor of the wheat D genome Aegilops tauschii.</title>
        <authorList>
            <person name="Luo M.C."/>
            <person name="Gu Y.Q."/>
            <person name="Puiu D."/>
            <person name="Wang H."/>
            <person name="Twardziok S.O."/>
            <person name="Deal K.R."/>
            <person name="Huo N."/>
            <person name="Zhu T."/>
            <person name="Wang L."/>
            <person name="Wang Y."/>
            <person name="McGuire P.E."/>
            <person name="Liu S."/>
            <person name="Long H."/>
            <person name="Ramasamy R.K."/>
            <person name="Rodriguez J.C."/>
            <person name="Van S.L."/>
            <person name="Yuan L."/>
            <person name="Wang Z."/>
            <person name="Xia Z."/>
            <person name="Xiao L."/>
            <person name="Anderson O.D."/>
            <person name="Ouyang S."/>
            <person name="Liang Y."/>
            <person name="Zimin A.V."/>
            <person name="Pertea G."/>
            <person name="Qi P."/>
            <person name="Bennetzen J.L."/>
            <person name="Dai X."/>
            <person name="Dawson M.W."/>
            <person name="Muller H.G."/>
            <person name="Kugler K."/>
            <person name="Rivarola-Duarte L."/>
            <person name="Spannagl M."/>
            <person name="Mayer K.F.X."/>
            <person name="Lu F.H."/>
            <person name="Bevan M.W."/>
            <person name="Leroy P."/>
            <person name="Li P."/>
            <person name="You F.M."/>
            <person name="Sun Q."/>
            <person name="Liu Z."/>
            <person name="Lyons E."/>
            <person name="Wicker T."/>
            <person name="Salzberg S.L."/>
            <person name="Devos K.M."/>
            <person name="Dvorak J."/>
        </authorList>
    </citation>
    <scope>NUCLEOTIDE SEQUENCE [LARGE SCALE GENOMIC DNA]</scope>
    <source>
        <strain evidence="2">cv. AL8/78</strain>
    </source>
</reference>
<evidence type="ECO:0000313" key="2">
    <source>
        <dbReference type="EnsemblPlants" id="AET7Gv20890100.2"/>
    </source>
</evidence>
<dbReference type="AlphaFoldDB" id="A0A453SC08"/>
<protein>
    <submittedName>
        <fullName evidence="2">Uncharacterized protein</fullName>
    </submittedName>
</protein>
<reference evidence="2" key="4">
    <citation type="submission" date="2019-03" db="UniProtKB">
        <authorList>
            <consortium name="EnsemblPlants"/>
        </authorList>
    </citation>
    <scope>IDENTIFICATION</scope>
</reference>
<sequence length="82" mass="9096">GRVLLVLRVGGRRWRDVGLLLLARRRVSCCSARRWVALLVAHDRVAGRASKNSAEQCSVDPLSSDGMNGYKSRTIEDEEDVS</sequence>
<keyword evidence="3" id="KW-1185">Reference proteome</keyword>
<proteinExistence type="predicted"/>
<reference evidence="3" key="1">
    <citation type="journal article" date="2014" name="Science">
        <title>Ancient hybridizations among the ancestral genomes of bread wheat.</title>
        <authorList>
            <consortium name="International Wheat Genome Sequencing Consortium,"/>
            <person name="Marcussen T."/>
            <person name="Sandve S.R."/>
            <person name="Heier L."/>
            <person name="Spannagl M."/>
            <person name="Pfeifer M."/>
            <person name="Jakobsen K.S."/>
            <person name="Wulff B.B."/>
            <person name="Steuernagel B."/>
            <person name="Mayer K.F."/>
            <person name="Olsen O.A."/>
        </authorList>
    </citation>
    <scope>NUCLEOTIDE SEQUENCE [LARGE SCALE GENOMIC DNA]</scope>
    <source>
        <strain evidence="3">cv. AL8/78</strain>
    </source>
</reference>
<dbReference type="Gramene" id="AET7Gv20890100.2">
    <property type="protein sequence ID" value="AET7Gv20890100.2"/>
    <property type="gene ID" value="AET7Gv20890100"/>
</dbReference>
<feature type="region of interest" description="Disordered" evidence="1">
    <location>
        <begin position="46"/>
        <end position="82"/>
    </location>
</feature>
<reference evidence="2" key="5">
    <citation type="journal article" date="2021" name="G3 (Bethesda)">
        <title>Aegilops tauschii genome assembly Aet v5.0 features greater sequence contiguity and improved annotation.</title>
        <authorList>
            <person name="Wang L."/>
            <person name="Zhu T."/>
            <person name="Rodriguez J.C."/>
            <person name="Deal K.R."/>
            <person name="Dubcovsky J."/>
            <person name="McGuire P.E."/>
            <person name="Lux T."/>
            <person name="Spannagl M."/>
            <person name="Mayer K.F.X."/>
            <person name="Baldrich P."/>
            <person name="Meyers B.C."/>
            <person name="Huo N."/>
            <person name="Gu Y.Q."/>
            <person name="Zhou H."/>
            <person name="Devos K.M."/>
            <person name="Bennetzen J.L."/>
            <person name="Unver T."/>
            <person name="Budak H."/>
            <person name="Gulick P.J."/>
            <person name="Galiba G."/>
            <person name="Kalapos B."/>
            <person name="Nelson D.R."/>
            <person name="Li P."/>
            <person name="You F.M."/>
            <person name="Luo M.C."/>
            <person name="Dvorak J."/>
        </authorList>
    </citation>
    <scope>NUCLEOTIDE SEQUENCE [LARGE SCALE GENOMIC DNA]</scope>
    <source>
        <strain evidence="2">cv. AL8/78</strain>
    </source>
</reference>